<dbReference type="EMBL" id="BA000035">
    <property type="protein sequence ID" value="BAC16866.1"/>
    <property type="molecule type" value="Genomic_DNA"/>
</dbReference>
<dbReference type="KEGG" id="cef:CE0056"/>
<protein>
    <submittedName>
        <fullName evidence="1">Uncharacterized protein</fullName>
    </submittedName>
</protein>
<keyword evidence="2" id="KW-1185">Reference proteome</keyword>
<sequence length="106" mass="11187">MSGVMRGLCEGEEELLHLLLVHRLIRVGQALLKAGGDDGETGAVQRLAHGGELGDHILALSTLLQHAHHGGQLSLGALEAVDHRFDLGGFEFHGGLLKQTSDVPSP</sequence>
<proteinExistence type="predicted"/>
<evidence type="ECO:0000313" key="1">
    <source>
        <dbReference type="EMBL" id="BAC16866.1"/>
    </source>
</evidence>
<accession>Q8FUG4</accession>
<dbReference type="HOGENOM" id="CLU_2218638_0_0_11"/>
<dbReference type="AlphaFoldDB" id="Q8FUG4"/>
<dbReference type="STRING" id="196164.gene:10740446"/>
<reference evidence="1 2" key="1">
    <citation type="journal article" date="2003" name="Genome Res.">
        <title>Comparative complete genome sequence analysis of the amino acid replacements responsible for the thermostability of Corynebacterium efficiens.</title>
        <authorList>
            <person name="Nishio Y."/>
            <person name="Nakamura Y."/>
            <person name="Kawarabayasi Y."/>
            <person name="Usuda Y."/>
            <person name="Kimura E."/>
            <person name="Sugimoto S."/>
            <person name="Matsui K."/>
            <person name="Yamagishi A."/>
            <person name="Kikuchi H."/>
            <person name="Ikeo K."/>
            <person name="Gojobori T."/>
        </authorList>
    </citation>
    <scope>NUCLEOTIDE SEQUENCE [LARGE SCALE GENOMIC DNA]</scope>
    <source>
        <strain evidence="2">DSM 44549 / YS-314 / AJ 12310 / JCM 11189 / NBRC 100395</strain>
    </source>
</reference>
<name>Q8FUG4_COREF</name>
<evidence type="ECO:0000313" key="2">
    <source>
        <dbReference type="Proteomes" id="UP000001409"/>
    </source>
</evidence>
<dbReference type="Proteomes" id="UP000001409">
    <property type="component" value="Chromosome"/>
</dbReference>
<organism evidence="1 2">
    <name type="scientific">Corynebacterium efficiens (strain DSM 44549 / YS-314 / AJ 12310 / JCM 11189 / NBRC 100395)</name>
    <dbReference type="NCBI Taxonomy" id="196164"/>
    <lineage>
        <taxon>Bacteria</taxon>
        <taxon>Bacillati</taxon>
        <taxon>Actinomycetota</taxon>
        <taxon>Actinomycetes</taxon>
        <taxon>Mycobacteriales</taxon>
        <taxon>Corynebacteriaceae</taxon>
        <taxon>Corynebacterium</taxon>
    </lineage>
</organism>